<proteinExistence type="predicted"/>
<dbReference type="EMBL" id="JASCZI010030341">
    <property type="protein sequence ID" value="MED6121540.1"/>
    <property type="molecule type" value="Genomic_DNA"/>
</dbReference>
<accession>A0ABU6RC34</accession>
<comment type="caution">
    <text evidence="1">The sequence shown here is derived from an EMBL/GenBank/DDBJ whole genome shotgun (WGS) entry which is preliminary data.</text>
</comment>
<reference evidence="1 2" key="1">
    <citation type="journal article" date="2023" name="Plants (Basel)">
        <title>Bridging the Gap: Combining Genomics and Transcriptomics Approaches to Understand Stylosanthes scabra, an Orphan Legume from the Brazilian Caatinga.</title>
        <authorList>
            <person name="Ferreira-Neto J.R.C."/>
            <person name="da Silva M.D."/>
            <person name="Binneck E."/>
            <person name="de Melo N.F."/>
            <person name="da Silva R.H."/>
            <person name="de Melo A.L.T.M."/>
            <person name="Pandolfi V."/>
            <person name="Bustamante F.O."/>
            <person name="Brasileiro-Vidal A.C."/>
            <person name="Benko-Iseppon A.M."/>
        </authorList>
    </citation>
    <scope>NUCLEOTIDE SEQUENCE [LARGE SCALE GENOMIC DNA]</scope>
    <source>
        <tissue evidence="1">Leaves</tissue>
    </source>
</reference>
<evidence type="ECO:0000313" key="1">
    <source>
        <dbReference type="EMBL" id="MED6121540.1"/>
    </source>
</evidence>
<gene>
    <name evidence="1" type="ORF">PIB30_031194</name>
</gene>
<keyword evidence="2" id="KW-1185">Reference proteome</keyword>
<name>A0ABU6RC34_9FABA</name>
<protein>
    <submittedName>
        <fullName evidence="1">Uncharacterized protein</fullName>
    </submittedName>
</protein>
<organism evidence="1 2">
    <name type="scientific">Stylosanthes scabra</name>
    <dbReference type="NCBI Taxonomy" id="79078"/>
    <lineage>
        <taxon>Eukaryota</taxon>
        <taxon>Viridiplantae</taxon>
        <taxon>Streptophyta</taxon>
        <taxon>Embryophyta</taxon>
        <taxon>Tracheophyta</taxon>
        <taxon>Spermatophyta</taxon>
        <taxon>Magnoliopsida</taxon>
        <taxon>eudicotyledons</taxon>
        <taxon>Gunneridae</taxon>
        <taxon>Pentapetalae</taxon>
        <taxon>rosids</taxon>
        <taxon>fabids</taxon>
        <taxon>Fabales</taxon>
        <taxon>Fabaceae</taxon>
        <taxon>Papilionoideae</taxon>
        <taxon>50 kb inversion clade</taxon>
        <taxon>dalbergioids sensu lato</taxon>
        <taxon>Dalbergieae</taxon>
        <taxon>Pterocarpus clade</taxon>
        <taxon>Stylosanthes</taxon>
    </lineage>
</organism>
<dbReference type="Proteomes" id="UP001341840">
    <property type="component" value="Unassembled WGS sequence"/>
</dbReference>
<sequence length="120" mass="13573">MQLGATQHIPLRPLNIDIMDRHDGRWGKDEWYPAILRGWYDMWWDRAQSRLMLEMVVGGVRPSRQYLLGVSDGQAVCNGVKASIKLGRIGEKSSSQVTDGSDVDEPSLNFPAFRRVDKDG</sequence>
<evidence type="ECO:0000313" key="2">
    <source>
        <dbReference type="Proteomes" id="UP001341840"/>
    </source>
</evidence>